<dbReference type="Pfam" id="PF04844">
    <property type="entry name" value="Ovate"/>
    <property type="match status" value="1"/>
</dbReference>
<evidence type="ECO:0000259" key="7">
    <source>
        <dbReference type="PROSITE" id="PS51754"/>
    </source>
</evidence>
<keyword evidence="3 6" id="KW-0805">Transcription regulation</keyword>
<dbReference type="AlphaFoldDB" id="A0A022QJQ0"/>
<keyword evidence="9" id="KW-1185">Reference proteome</keyword>
<evidence type="ECO:0000256" key="3">
    <source>
        <dbReference type="ARBA" id="ARBA00023015"/>
    </source>
</evidence>
<evidence type="ECO:0000313" key="8">
    <source>
        <dbReference type="EMBL" id="EYU26745.1"/>
    </source>
</evidence>
<reference evidence="8 9" key="1">
    <citation type="journal article" date="2013" name="Proc. Natl. Acad. Sci. U.S.A.">
        <title>Fine-scale variation in meiotic recombination in Mimulus inferred from population shotgun sequencing.</title>
        <authorList>
            <person name="Hellsten U."/>
            <person name="Wright K.M."/>
            <person name="Jenkins J."/>
            <person name="Shu S."/>
            <person name="Yuan Y."/>
            <person name="Wessler S.R."/>
            <person name="Schmutz J."/>
            <person name="Willis J.H."/>
            <person name="Rokhsar D.S."/>
        </authorList>
    </citation>
    <scope>NUCLEOTIDE SEQUENCE [LARGE SCALE GENOMIC DNA]</scope>
    <source>
        <strain evidence="9">cv. DUN x IM62</strain>
    </source>
</reference>
<dbReference type="GO" id="GO:0045892">
    <property type="term" value="P:negative regulation of DNA-templated transcription"/>
    <property type="evidence" value="ECO:0007669"/>
    <property type="project" value="UniProtKB-UniRule"/>
</dbReference>
<keyword evidence="4 6" id="KW-0804">Transcription</keyword>
<protein>
    <recommendedName>
        <fullName evidence="6">Transcription repressor</fullName>
    </recommendedName>
    <alternativeName>
        <fullName evidence="6">Ovate family protein</fullName>
    </alternativeName>
</protein>
<dbReference type="InterPro" id="IPR006458">
    <property type="entry name" value="Ovate_C"/>
</dbReference>
<accession>A0A022QJQ0</accession>
<dbReference type="STRING" id="4155.A0A022QJQ0"/>
<evidence type="ECO:0000256" key="4">
    <source>
        <dbReference type="ARBA" id="ARBA00023163"/>
    </source>
</evidence>
<evidence type="ECO:0000256" key="5">
    <source>
        <dbReference type="ARBA" id="ARBA00023242"/>
    </source>
</evidence>
<keyword evidence="2 6" id="KW-0678">Repressor</keyword>
<dbReference type="EMBL" id="KI631651">
    <property type="protein sequence ID" value="EYU26745.1"/>
    <property type="molecule type" value="Genomic_DNA"/>
</dbReference>
<dbReference type="PROSITE" id="PS51754">
    <property type="entry name" value="OVATE"/>
    <property type="match status" value="1"/>
</dbReference>
<dbReference type="InterPro" id="IPR038933">
    <property type="entry name" value="Ovate"/>
</dbReference>
<evidence type="ECO:0000256" key="2">
    <source>
        <dbReference type="ARBA" id="ARBA00022491"/>
    </source>
</evidence>
<sequence>MLQMIFEKEIYTRNDLQQLLDCFLQLNSSRYHEVIVRAFMEIWNGGVPAAAAAGGSGEAAPPCSSTEFT</sequence>
<evidence type="ECO:0000256" key="1">
    <source>
        <dbReference type="ARBA" id="ARBA00004123"/>
    </source>
</evidence>
<organism evidence="8 9">
    <name type="scientific">Erythranthe guttata</name>
    <name type="common">Yellow monkey flower</name>
    <name type="synonym">Mimulus guttatus</name>
    <dbReference type="NCBI Taxonomy" id="4155"/>
    <lineage>
        <taxon>Eukaryota</taxon>
        <taxon>Viridiplantae</taxon>
        <taxon>Streptophyta</taxon>
        <taxon>Embryophyta</taxon>
        <taxon>Tracheophyta</taxon>
        <taxon>Spermatophyta</taxon>
        <taxon>Magnoliopsida</taxon>
        <taxon>eudicotyledons</taxon>
        <taxon>Gunneridae</taxon>
        <taxon>Pentapetalae</taxon>
        <taxon>asterids</taxon>
        <taxon>lamiids</taxon>
        <taxon>Lamiales</taxon>
        <taxon>Phrymaceae</taxon>
        <taxon>Erythranthe</taxon>
    </lineage>
</organism>
<dbReference type="GO" id="GO:0005634">
    <property type="term" value="C:nucleus"/>
    <property type="evidence" value="ECO:0007669"/>
    <property type="project" value="UniProtKB-SubCell"/>
</dbReference>
<proteinExistence type="predicted"/>
<gene>
    <name evidence="8" type="ORF">MIMGU_mgv1a017522mg</name>
</gene>
<dbReference type="PANTHER" id="PTHR33057">
    <property type="entry name" value="TRANSCRIPTION REPRESSOR OFP7-RELATED"/>
    <property type="match status" value="1"/>
</dbReference>
<dbReference type="PANTHER" id="PTHR33057:SF70">
    <property type="entry name" value="TRANSCRIPTION REPRESSOR-RELATED"/>
    <property type="match status" value="1"/>
</dbReference>
<evidence type="ECO:0000256" key="6">
    <source>
        <dbReference type="RuleBase" id="RU367028"/>
    </source>
</evidence>
<evidence type="ECO:0000313" key="9">
    <source>
        <dbReference type="Proteomes" id="UP000030748"/>
    </source>
</evidence>
<dbReference type="eggNOG" id="ENOG502QQT7">
    <property type="taxonomic scope" value="Eukaryota"/>
</dbReference>
<comment type="subcellular location">
    <subcellularLocation>
        <location evidence="1 6">Nucleus</location>
    </subcellularLocation>
</comment>
<name>A0A022QJQ0_ERYGU</name>
<dbReference type="Proteomes" id="UP000030748">
    <property type="component" value="Unassembled WGS sequence"/>
</dbReference>
<comment type="function">
    <text evidence="6">Transcriptional repressor that regulates multiple aspects of plant growth and development.</text>
</comment>
<feature type="domain" description="OVATE" evidence="7">
    <location>
        <begin position="1"/>
        <end position="45"/>
    </location>
</feature>
<dbReference type="NCBIfam" id="TIGR01568">
    <property type="entry name" value="A_thal_3678"/>
    <property type="match status" value="1"/>
</dbReference>
<keyword evidence="5 6" id="KW-0539">Nucleus</keyword>